<dbReference type="Gene3D" id="1.10.10.10">
    <property type="entry name" value="Winged helix-like DNA-binding domain superfamily/Winged helix DNA-binding domain"/>
    <property type="match status" value="1"/>
</dbReference>
<dbReference type="SUPFAM" id="SSF46785">
    <property type="entry name" value="Winged helix' DNA-binding domain"/>
    <property type="match status" value="1"/>
</dbReference>
<keyword evidence="3" id="KW-0238">DNA-binding</keyword>
<dbReference type="CDD" id="cd08414">
    <property type="entry name" value="PBP2_LTTR_aromatics_like"/>
    <property type="match status" value="1"/>
</dbReference>
<dbReference type="InterPro" id="IPR036388">
    <property type="entry name" value="WH-like_DNA-bd_sf"/>
</dbReference>
<evidence type="ECO:0000256" key="3">
    <source>
        <dbReference type="ARBA" id="ARBA00023125"/>
    </source>
</evidence>
<dbReference type="GO" id="GO:0003700">
    <property type="term" value="F:DNA-binding transcription factor activity"/>
    <property type="evidence" value="ECO:0007669"/>
    <property type="project" value="InterPro"/>
</dbReference>
<dbReference type="KEGG" id="sgm:GCM10017557_34870"/>
<accession>A0A7G1NZQ0</accession>
<dbReference type="InterPro" id="IPR000847">
    <property type="entry name" value="LysR_HTH_N"/>
</dbReference>
<dbReference type="PANTHER" id="PTHR30346:SF28">
    <property type="entry name" value="HTH-TYPE TRANSCRIPTIONAL REGULATOR CYNR"/>
    <property type="match status" value="1"/>
</dbReference>
<evidence type="ECO:0000256" key="1">
    <source>
        <dbReference type="ARBA" id="ARBA00009437"/>
    </source>
</evidence>
<comment type="similarity">
    <text evidence="1">Belongs to the LysR transcriptional regulatory family.</text>
</comment>
<evidence type="ECO:0000256" key="4">
    <source>
        <dbReference type="ARBA" id="ARBA00023163"/>
    </source>
</evidence>
<evidence type="ECO:0000313" key="6">
    <source>
        <dbReference type="EMBL" id="BCL28628.1"/>
    </source>
</evidence>
<dbReference type="GO" id="GO:0032993">
    <property type="term" value="C:protein-DNA complex"/>
    <property type="evidence" value="ECO:0007669"/>
    <property type="project" value="TreeGrafter"/>
</dbReference>
<dbReference type="GO" id="GO:0003677">
    <property type="term" value="F:DNA binding"/>
    <property type="evidence" value="ECO:0007669"/>
    <property type="project" value="UniProtKB-KW"/>
</dbReference>
<dbReference type="Proteomes" id="UP000516444">
    <property type="component" value="Chromosome"/>
</dbReference>
<evidence type="ECO:0000259" key="5">
    <source>
        <dbReference type="PROSITE" id="PS50931"/>
    </source>
</evidence>
<sequence>MVMELRQIRYVLALAEECHFGRAAERLHVAQSALSQQLKQLERELGTTLFTRSTRRVELTEAGRQLVAHGRSILAEVGRAEEQMTLLATGRAGRVSIGFVGTATYDVLPQIARRVREQLPDVALELHGELLNPALVEGLRDGTYDLALLRSDTLPDGGLNITALRSERLVAALPAGHRLAGRSRVALAELADEPFVVHPSQGRSSMHGRVLAACAGAGFVPSPLTEVGETSTLVVFVAAGHGVALVPESVQSLRLDRVVYVPLAETETVTLGLARRPLRNSRATERIAAMIEQYMSGSTGQR</sequence>
<keyword evidence="2" id="KW-0805">Transcription regulation</keyword>
<dbReference type="SUPFAM" id="SSF53850">
    <property type="entry name" value="Periplasmic binding protein-like II"/>
    <property type="match status" value="1"/>
</dbReference>
<name>A0A7G1NZQ0_9ACTN</name>
<dbReference type="Pfam" id="PF00126">
    <property type="entry name" value="HTH_1"/>
    <property type="match status" value="1"/>
</dbReference>
<evidence type="ECO:0000313" key="7">
    <source>
        <dbReference type="Proteomes" id="UP000516444"/>
    </source>
</evidence>
<feature type="domain" description="HTH lysR-type" evidence="5">
    <location>
        <begin position="3"/>
        <end position="60"/>
    </location>
</feature>
<protein>
    <submittedName>
        <fullName evidence="6">LysR family transcriptional regulator</fullName>
    </submittedName>
</protein>
<reference evidence="6 7" key="1">
    <citation type="journal article" date="2014" name="Int. J. Syst. Evol. Microbiol.">
        <title>Complete genome sequence of Corynebacterium casei LMG S-19264T (=DSM 44701T), isolated from a smear-ripened cheese.</title>
        <authorList>
            <consortium name="US DOE Joint Genome Institute (JGI-PGF)"/>
            <person name="Walter F."/>
            <person name="Albersmeier A."/>
            <person name="Kalinowski J."/>
            <person name="Ruckert C."/>
        </authorList>
    </citation>
    <scope>NUCLEOTIDE SEQUENCE [LARGE SCALE GENOMIC DNA]</scope>
    <source>
        <strain evidence="6 7">JCM 4677</strain>
    </source>
</reference>
<dbReference type="PROSITE" id="PS50931">
    <property type="entry name" value="HTH_LYSR"/>
    <property type="match status" value="1"/>
</dbReference>
<dbReference type="InterPro" id="IPR005119">
    <property type="entry name" value="LysR_subst-bd"/>
</dbReference>
<dbReference type="PANTHER" id="PTHR30346">
    <property type="entry name" value="TRANSCRIPTIONAL DUAL REGULATOR HCAR-RELATED"/>
    <property type="match status" value="1"/>
</dbReference>
<proteinExistence type="inferred from homology"/>
<dbReference type="Pfam" id="PF03466">
    <property type="entry name" value="LysR_substrate"/>
    <property type="match status" value="1"/>
</dbReference>
<dbReference type="AlphaFoldDB" id="A0A7G1NZQ0"/>
<dbReference type="FunFam" id="1.10.10.10:FF:000001">
    <property type="entry name" value="LysR family transcriptional regulator"/>
    <property type="match status" value="1"/>
</dbReference>
<dbReference type="InterPro" id="IPR036390">
    <property type="entry name" value="WH_DNA-bd_sf"/>
</dbReference>
<dbReference type="PRINTS" id="PR00039">
    <property type="entry name" value="HTHLYSR"/>
</dbReference>
<evidence type="ECO:0000256" key="2">
    <source>
        <dbReference type="ARBA" id="ARBA00023015"/>
    </source>
</evidence>
<keyword evidence="7" id="KW-1185">Reference proteome</keyword>
<dbReference type="Gene3D" id="3.40.190.10">
    <property type="entry name" value="Periplasmic binding protein-like II"/>
    <property type="match status" value="2"/>
</dbReference>
<dbReference type="EMBL" id="AP023440">
    <property type="protein sequence ID" value="BCL28628.1"/>
    <property type="molecule type" value="Genomic_DNA"/>
</dbReference>
<keyword evidence="4" id="KW-0804">Transcription</keyword>
<organism evidence="6 7">
    <name type="scientific">Streptomyces aurantiacus</name>
    <dbReference type="NCBI Taxonomy" id="47760"/>
    <lineage>
        <taxon>Bacteria</taxon>
        <taxon>Bacillati</taxon>
        <taxon>Actinomycetota</taxon>
        <taxon>Actinomycetes</taxon>
        <taxon>Kitasatosporales</taxon>
        <taxon>Streptomycetaceae</taxon>
        <taxon>Streptomyces</taxon>
        <taxon>Streptomyces aurantiacus group</taxon>
    </lineage>
</organism>
<gene>
    <name evidence="6" type="ORF">GCM10017557_34870</name>
</gene>